<dbReference type="EMBL" id="WMLB01000025">
    <property type="protein sequence ID" value="MTH69100.1"/>
    <property type="molecule type" value="Genomic_DNA"/>
</dbReference>
<protein>
    <recommendedName>
        <fullName evidence="5">Lysyl oxidase</fullName>
    </recommendedName>
</protein>
<evidence type="ECO:0000313" key="3">
    <source>
        <dbReference type="EMBL" id="MTH69100.1"/>
    </source>
</evidence>
<feature type="region of interest" description="Disordered" evidence="1">
    <location>
        <begin position="11"/>
        <end position="42"/>
    </location>
</feature>
<dbReference type="Proteomes" id="UP000433071">
    <property type="component" value="Unassembled WGS sequence"/>
</dbReference>
<reference evidence="3 4" key="1">
    <citation type="submission" date="2019-11" db="EMBL/GenBank/DDBJ databases">
        <title>Agromyces kandeliae sp. nov., isolated from mangrove soil.</title>
        <authorList>
            <person name="Wang R."/>
        </authorList>
    </citation>
    <scope>NUCLEOTIDE SEQUENCE [LARGE SCALE GENOMIC DNA]</scope>
    <source>
        <strain evidence="3 4">JCM 11433</strain>
    </source>
</reference>
<evidence type="ECO:0008006" key="5">
    <source>
        <dbReference type="Google" id="ProtNLM"/>
    </source>
</evidence>
<dbReference type="Pfam" id="PF01186">
    <property type="entry name" value="Lysyl_oxidase"/>
    <property type="match status" value="1"/>
</dbReference>
<name>A0A6I3M3F3_9MICO</name>
<keyword evidence="2" id="KW-0812">Transmembrane</keyword>
<dbReference type="GO" id="GO:0016641">
    <property type="term" value="F:oxidoreductase activity, acting on the CH-NH2 group of donors, oxygen as acceptor"/>
    <property type="evidence" value="ECO:0007669"/>
    <property type="project" value="InterPro"/>
</dbReference>
<feature type="compositionally biased region" description="Low complexity" evidence="1">
    <location>
        <begin position="33"/>
        <end position="42"/>
    </location>
</feature>
<feature type="compositionally biased region" description="Pro residues" evidence="1">
    <location>
        <begin position="19"/>
        <end position="28"/>
    </location>
</feature>
<feature type="transmembrane region" description="Helical" evidence="2">
    <location>
        <begin position="109"/>
        <end position="127"/>
    </location>
</feature>
<keyword evidence="2" id="KW-0472">Membrane</keyword>
<sequence length="385" mass="41639">MPISPDAVKVIDRPSVPAGSPPGLPGPRHPVSARTAAAPAAMAAPRRIDLMRTLPSRHRWRAGSVQRTAAAGPPPNGTLRCGCRDCHAPPEEASRGFLRTERVMRRTSVLSAATLAALLVVVGGAAAQAQDLEVPDLPAGALLPDVIEEVPHHLQIQNTQQRESLRFSTTHINVGAGNLQIRGGGQVEPCEIDGQVYAECTIATQEILDSNGQIVATHDAGAAVYHPEHNHWHQSSVALFDIRSPGPGDDPDDPANMSMIWTEGVKITFCFVDIEFIGTTGAQKKDKPRTYFECNGDLQGLASWWADSYHQSTPLQELDVTDIPDGEYYLTHLADPDDHWIESDETNNFTWVKFRLTRTSANAKVEVLAHSPCDPVVICGFGGNP</sequence>
<comment type="caution">
    <text evidence="3">The sequence shown here is derived from an EMBL/GenBank/DDBJ whole genome shotgun (WGS) entry which is preliminary data.</text>
</comment>
<evidence type="ECO:0000256" key="2">
    <source>
        <dbReference type="SAM" id="Phobius"/>
    </source>
</evidence>
<keyword evidence="4" id="KW-1185">Reference proteome</keyword>
<gene>
    <name evidence="3" type="ORF">GJ743_12020</name>
</gene>
<dbReference type="InterPro" id="IPR001695">
    <property type="entry name" value="Lysyl_oxidase"/>
</dbReference>
<dbReference type="AlphaFoldDB" id="A0A6I3M3F3"/>
<keyword evidence="2" id="KW-1133">Transmembrane helix</keyword>
<evidence type="ECO:0000256" key="1">
    <source>
        <dbReference type="SAM" id="MobiDB-lite"/>
    </source>
</evidence>
<evidence type="ECO:0000313" key="4">
    <source>
        <dbReference type="Proteomes" id="UP000433071"/>
    </source>
</evidence>
<organism evidence="3 4">
    <name type="scientific">Agromyces bracchium</name>
    <dbReference type="NCBI Taxonomy" id="88376"/>
    <lineage>
        <taxon>Bacteria</taxon>
        <taxon>Bacillati</taxon>
        <taxon>Actinomycetota</taxon>
        <taxon>Actinomycetes</taxon>
        <taxon>Micrococcales</taxon>
        <taxon>Microbacteriaceae</taxon>
        <taxon>Agromyces</taxon>
    </lineage>
</organism>
<dbReference type="GO" id="GO:0005507">
    <property type="term" value="F:copper ion binding"/>
    <property type="evidence" value="ECO:0007669"/>
    <property type="project" value="InterPro"/>
</dbReference>
<proteinExistence type="predicted"/>
<dbReference type="OrthoDB" id="914406at2"/>
<accession>A0A6I3M3F3</accession>